<evidence type="ECO:0000313" key="4">
    <source>
        <dbReference type="Proteomes" id="UP000239485"/>
    </source>
</evidence>
<dbReference type="CDD" id="cd01097">
    <property type="entry name" value="Tetrahydromethanopterin_reductase"/>
    <property type="match status" value="1"/>
</dbReference>
<organism evidence="3 4">
    <name type="scientific">Kineococcus xinjiangensis</name>
    <dbReference type="NCBI Taxonomy" id="512762"/>
    <lineage>
        <taxon>Bacteria</taxon>
        <taxon>Bacillati</taxon>
        <taxon>Actinomycetota</taxon>
        <taxon>Actinomycetes</taxon>
        <taxon>Kineosporiales</taxon>
        <taxon>Kineosporiaceae</taxon>
        <taxon>Kineococcus</taxon>
    </lineage>
</organism>
<protein>
    <submittedName>
        <fullName evidence="3">F420-dependent oxidoreductase-like protein</fullName>
    </submittedName>
</protein>
<dbReference type="RefSeq" id="WP_104431628.1">
    <property type="nucleotide sequence ID" value="NZ_PTJD01000002.1"/>
</dbReference>
<dbReference type="SUPFAM" id="SSF51679">
    <property type="entry name" value="Bacterial luciferase-like"/>
    <property type="match status" value="1"/>
</dbReference>
<name>A0A2S6IVB7_9ACTN</name>
<comment type="caution">
    <text evidence="3">The sequence shown here is derived from an EMBL/GenBank/DDBJ whole genome shotgun (WGS) entry which is preliminary data.</text>
</comment>
<dbReference type="PANTHER" id="PTHR43244">
    <property type="match status" value="1"/>
</dbReference>
<keyword evidence="4" id="KW-1185">Reference proteome</keyword>
<reference evidence="3 4" key="1">
    <citation type="submission" date="2018-02" db="EMBL/GenBank/DDBJ databases">
        <title>Genomic Encyclopedia of Archaeal and Bacterial Type Strains, Phase II (KMG-II): from individual species to whole genera.</title>
        <authorList>
            <person name="Goeker M."/>
        </authorList>
    </citation>
    <scope>NUCLEOTIDE SEQUENCE [LARGE SCALE GENOMIC DNA]</scope>
    <source>
        <strain evidence="3 4">DSM 22857</strain>
    </source>
</reference>
<dbReference type="Pfam" id="PF00296">
    <property type="entry name" value="Bac_luciferase"/>
    <property type="match status" value="1"/>
</dbReference>
<dbReference type="NCBIfam" id="TIGR03559">
    <property type="entry name" value="F420_Rv3520c"/>
    <property type="match status" value="1"/>
</dbReference>
<dbReference type="GO" id="GO:0016705">
    <property type="term" value="F:oxidoreductase activity, acting on paired donors, with incorporation or reduction of molecular oxygen"/>
    <property type="evidence" value="ECO:0007669"/>
    <property type="project" value="InterPro"/>
</dbReference>
<dbReference type="InterPro" id="IPR019951">
    <property type="entry name" value="F420_OxRdatse_Rv3520c_pred"/>
</dbReference>
<evidence type="ECO:0000259" key="2">
    <source>
        <dbReference type="Pfam" id="PF00296"/>
    </source>
</evidence>
<gene>
    <name evidence="3" type="ORF">CLV92_102375</name>
</gene>
<sequence>MRLGLSLGYLVGDPRSAAADALALTRRAEELGYDSVHVAEAYGSDAPTLLSWLGGQTSRINLVSAVMQIPGRTPAATAMTAATLDGISGGRFRLGLGVSGPQVSEGWHGTRFDAPLARTREYVDVVRLALARQPLVYQGEHLTLPLPDGSGIPLRLALPAPRPDLPVYLAAVGPRNVALAGEIADGWLPVYFSPEHSAEQLEQLSEGRSRAAARPGAPDFDIAPTVPLVVTDATGAALREAEATVRGHTALYLGGMGSKKTNFYHRLATRMGYGAEADEVQRLFLDKRHREAAGAVPQGFLDATCLVGPQGGLRQRFEAYAAAGVTTLVLAPMSQSLEEKLRSLEAAAKALATV</sequence>
<accession>A0A2S6IVB7</accession>
<dbReference type="AlphaFoldDB" id="A0A2S6IVB7"/>
<keyword evidence="1" id="KW-0560">Oxidoreductase</keyword>
<dbReference type="InterPro" id="IPR011251">
    <property type="entry name" value="Luciferase-like_dom"/>
</dbReference>
<dbReference type="InterPro" id="IPR050564">
    <property type="entry name" value="F420-G6PD/mer"/>
</dbReference>
<proteinExistence type="predicted"/>
<dbReference type="EMBL" id="PTJD01000002">
    <property type="protein sequence ID" value="PPK98222.1"/>
    <property type="molecule type" value="Genomic_DNA"/>
</dbReference>
<dbReference type="Proteomes" id="UP000239485">
    <property type="component" value="Unassembled WGS sequence"/>
</dbReference>
<dbReference type="OrthoDB" id="3457164at2"/>
<evidence type="ECO:0000313" key="3">
    <source>
        <dbReference type="EMBL" id="PPK98222.1"/>
    </source>
</evidence>
<evidence type="ECO:0000256" key="1">
    <source>
        <dbReference type="ARBA" id="ARBA00023002"/>
    </source>
</evidence>
<dbReference type="InterPro" id="IPR036661">
    <property type="entry name" value="Luciferase-like_sf"/>
</dbReference>
<dbReference type="PANTHER" id="PTHR43244:SF1">
    <property type="entry name" value="5,10-METHYLENETETRAHYDROMETHANOPTERIN REDUCTASE"/>
    <property type="match status" value="1"/>
</dbReference>
<feature type="domain" description="Luciferase-like" evidence="2">
    <location>
        <begin position="16"/>
        <end position="326"/>
    </location>
</feature>
<dbReference type="Gene3D" id="3.20.20.30">
    <property type="entry name" value="Luciferase-like domain"/>
    <property type="match status" value="1"/>
</dbReference>